<dbReference type="Gene3D" id="2.180.10.10">
    <property type="entry name" value="RHS repeat-associated core"/>
    <property type="match status" value="2"/>
</dbReference>
<keyword evidence="1" id="KW-0677">Repeat</keyword>
<dbReference type="InterPro" id="IPR056823">
    <property type="entry name" value="TEN-like_YD-shell"/>
</dbReference>
<dbReference type="InterPro" id="IPR050708">
    <property type="entry name" value="T6SS_VgrG/RHS"/>
</dbReference>
<dbReference type="NCBIfam" id="TIGR03696">
    <property type="entry name" value="Rhs_assc_core"/>
    <property type="match status" value="1"/>
</dbReference>
<dbReference type="InterPro" id="IPR022385">
    <property type="entry name" value="Rhs_assc_core"/>
</dbReference>
<dbReference type="NCBIfam" id="TIGR01643">
    <property type="entry name" value="YD_repeat_2x"/>
    <property type="match status" value="1"/>
</dbReference>
<keyword evidence="6" id="KW-1185">Reference proteome</keyword>
<name>A0AAE3ZLR7_9ACTN</name>
<evidence type="ECO:0000256" key="2">
    <source>
        <dbReference type="SAM" id="MobiDB-lite"/>
    </source>
</evidence>
<dbReference type="Gene3D" id="2.170.16.10">
    <property type="entry name" value="Hedgehog/Intein (Hint) domain"/>
    <property type="match status" value="1"/>
</dbReference>
<dbReference type="InterPro" id="IPR031325">
    <property type="entry name" value="RHS_repeat"/>
</dbReference>
<dbReference type="Proteomes" id="UP001183629">
    <property type="component" value="Unassembled WGS sequence"/>
</dbReference>
<dbReference type="Pfam" id="PF07591">
    <property type="entry name" value="PT-HINT"/>
    <property type="match status" value="1"/>
</dbReference>
<feature type="region of interest" description="Disordered" evidence="2">
    <location>
        <begin position="1728"/>
        <end position="1755"/>
    </location>
</feature>
<reference evidence="5 6" key="1">
    <citation type="submission" date="2023-07" db="EMBL/GenBank/DDBJ databases">
        <title>Sequencing the genomes of 1000 actinobacteria strains.</title>
        <authorList>
            <person name="Klenk H.-P."/>
        </authorList>
    </citation>
    <scope>NUCLEOTIDE SEQUENCE [LARGE SCALE GENOMIC DNA]</scope>
    <source>
        <strain evidence="5 6">DSM 44711</strain>
    </source>
</reference>
<dbReference type="InterPro" id="IPR003587">
    <property type="entry name" value="Hint_dom_N"/>
</dbReference>
<dbReference type="PANTHER" id="PTHR32305:SF17">
    <property type="entry name" value="TRNA NUCLEASE WAPA"/>
    <property type="match status" value="1"/>
</dbReference>
<dbReference type="Pfam" id="PF25023">
    <property type="entry name" value="TEN_YD-shell"/>
    <property type="match status" value="1"/>
</dbReference>
<evidence type="ECO:0000256" key="1">
    <source>
        <dbReference type="ARBA" id="ARBA00022737"/>
    </source>
</evidence>
<dbReference type="InterPro" id="IPR006530">
    <property type="entry name" value="YD"/>
</dbReference>
<feature type="chain" id="PRO_5042184461" evidence="3">
    <location>
        <begin position="44"/>
        <end position="2243"/>
    </location>
</feature>
<proteinExistence type="predicted"/>
<protein>
    <submittedName>
        <fullName evidence="5">RHS repeat-associated protein</fullName>
    </submittedName>
</protein>
<evidence type="ECO:0000313" key="6">
    <source>
        <dbReference type="Proteomes" id="UP001183629"/>
    </source>
</evidence>
<feature type="domain" description="Hint" evidence="4">
    <location>
        <begin position="1983"/>
        <end position="2088"/>
    </location>
</feature>
<evidence type="ECO:0000313" key="5">
    <source>
        <dbReference type="EMBL" id="MDR7322147.1"/>
    </source>
</evidence>
<gene>
    <name evidence="5" type="ORF">J2S44_002397</name>
</gene>
<comment type="caution">
    <text evidence="5">The sequence shown here is derived from an EMBL/GenBank/DDBJ whole genome shotgun (WGS) entry which is preliminary data.</text>
</comment>
<accession>A0AAE3ZLR7</accession>
<evidence type="ECO:0000259" key="4">
    <source>
        <dbReference type="SMART" id="SM00306"/>
    </source>
</evidence>
<dbReference type="RefSeq" id="WP_310412077.1">
    <property type="nucleotide sequence ID" value="NZ_JAVDYC010000001.1"/>
</dbReference>
<dbReference type="SMART" id="SM00306">
    <property type="entry name" value="HintN"/>
    <property type="match status" value="1"/>
</dbReference>
<dbReference type="CDD" id="cd00081">
    <property type="entry name" value="Hint"/>
    <property type="match status" value="1"/>
</dbReference>
<feature type="signal peptide" evidence="3">
    <location>
        <begin position="1"/>
        <end position="43"/>
    </location>
</feature>
<dbReference type="SUPFAM" id="SSF51294">
    <property type="entry name" value="Hedgehog/intein (Hint) domain"/>
    <property type="match status" value="1"/>
</dbReference>
<dbReference type="PANTHER" id="PTHR32305">
    <property type="match status" value="1"/>
</dbReference>
<feature type="region of interest" description="Disordered" evidence="2">
    <location>
        <begin position="43"/>
        <end position="71"/>
    </location>
</feature>
<evidence type="ECO:0000256" key="3">
    <source>
        <dbReference type="SAM" id="SignalP"/>
    </source>
</evidence>
<dbReference type="Pfam" id="PF05593">
    <property type="entry name" value="RHS_repeat"/>
    <property type="match status" value="1"/>
</dbReference>
<organism evidence="5 6">
    <name type="scientific">Catenuloplanes niger</name>
    <dbReference type="NCBI Taxonomy" id="587534"/>
    <lineage>
        <taxon>Bacteria</taxon>
        <taxon>Bacillati</taxon>
        <taxon>Actinomycetota</taxon>
        <taxon>Actinomycetes</taxon>
        <taxon>Micromonosporales</taxon>
        <taxon>Micromonosporaceae</taxon>
        <taxon>Catenuloplanes</taxon>
    </lineage>
</organism>
<dbReference type="EMBL" id="JAVDYC010000001">
    <property type="protein sequence ID" value="MDR7322147.1"/>
    <property type="molecule type" value="Genomic_DNA"/>
</dbReference>
<feature type="compositionally biased region" description="Polar residues" evidence="2">
    <location>
        <begin position="1728"/>
        <end position="1742"/>
    </location>
</feature>
<sequence>MVGRLIKSWKRRSRSTRVRGLAAFSAIIVSSTLLQVVAQPATAAPGLSRPATQEQGEPVRGVDGTAKPRPVNPVHAMTATPATVAWPAAGTAEVAVTAGAKPVAVGGMSVSVKAPAGRSAAAAARSAPDRVRVQTLDRATSARAGVDGPVVRVGAVAGKSTGSVRLSLSYAGFADAFGGDYGARLRLVRLPECALTTPNVATCLPVPLQTENDAQARTLSADVPSSSLIAAAAAEASAQGSYAATSLSPSSKWNVANSSGAFSWSYPMRVPPVPGGEAPGVTLSYSSQTVDGRTSATNNQGSWIGEGFAFEPGFIERSYKACVDDGHDAVGDLCWAYDNATISLAGRSGKLIKSGNAYKLSSDDGTKIERLTGATNGDSNGEHWKVTTVDGTQYFFGLNRLPGWSSDKQETNSAWTVPVYSDDAGEPCYNATFANAACTEGWRWNLDYVKDLHGNVVSYFYQKEFNYYAKNAKFDVNGTRYDRGGYLTRVDYGQKDGAVYSTNAPARVHFKTDERCLPTSTVNCAPGSLNAGTATSWPDVPWDRNCAENTKCTPSQASPSFWTRKRLTSVTTEIRGASTWTPVDAWDLTHTFTNNADGSRSLWLHKIQHRGLAGGTVTMPSVELGPKQLPNRIDNGTADNIAPLIRPRLTLVLNDTGGQVDVNYKDADCAIGSLPTSESSSTKRCYPVKWNPTGEKEPITDWFHKYVVDSVIETDNTGGAPDMVTSYEYLGNAGWKKEEPNGLSDAKYLTWSDWRGYAHVQVRQGNGQITTTRGDHFYLRGLGGTVTDSVGTVHTDHDELVGFGYETQAFDGATMISKTVTSPWRHETAAVQHSWGWDRSFFVSPASERGFTALESGGWRETKTITTYETALGRVTSVDEHGDVAVTGDEKCTRTTYADNPNIHLYQVVSQVEGFSVLCSATPNRATQLLTHDRNYHDGSTVLGAAPSRGDVTRTEKLATHDGTTATFVPVASTVYDGYGRPVESRDGVGTLTKTAYTEINGLTALKVETSPAPFNFVTTTEYEPAWGLPKSQSDPNGRKTEMAYDAIGRLVSVWNPDRSRGAGTTPSIKYSYTIQAGTIVSTKTEKIEADGVGYGAEYTLYDGFLRPRQTQSEGPEGGRLVADTFYTHTGQLAKVNDTYFAAGAPSGALLTSDGTKAIDNGLVDLQTAYTYDGADRVKVTTTLVSGQEKWHSTTRYGGDRVHVDPVAGETPTTRITDARGALIELRQYHGSTANGAFDATTYTYNVRGQQATVTDPEGNVWRYFYDQRGRKIKSEDPDAGTSTIAYNDLDRPVTTTNGNGESIHTEYDVVGRPLATYAGTDKTGTKLTEYTYDTVAKGEMYTASRIVNGSKFMQINSAFDVNYRPTEVRFSFPKAEVGDALGGTYIFHTAYNADGSVKSTTFPASGGLPGEGVIYSYDDLQRLTGIRDATSTILTKTSYGQTGELLQAELNTGGKKAWQTFEYEEGTSRLVKSRLDREGAPVIDFDQRYTYDASGNVERIEDKPAGGQTDIQCFTYDYLRRMTEARSTADTCESGTVGGPAAYRSTYTYDKAGNRVSETQHGIGGAASVTRDYVTPEPGAARPHALTQVTEKTISGDRLHTYEYDAAGNMTKRVQVGEEQTFDWNAEGKLDSVTKAGQKTSYIYDASGNRIVRKEPGATTLYVGGMELKLKTATGVVDGTRYYPVGSGAVVVRTVAGTFFEVADHHGTGQASIDATTGAITMRRSTPFGTPRGTQPASWSSEKGFVGGTQDSSTGLTHLGAREYDPAIGRFISVDPIIDSADPQQMHGYAYGNNNPTSYSDPDGLRPLVTEGGHAEEMFHKTNNTQFKKASNGKFYLYDRPSGKKATTANIGGYSVAPTPTVDPAVARAQAEAEAARQMVISVAKELGVILMEELGITDALDCFTKGDLGGCAATAVTVLTSFIGGLPAKLAAKYGLRWGKAAALGKRLYNLGGKLIEGAQKWIASRKRVDALGSCLTSGRPNSFTPGTLVLMANGTTKPIEDVEVGDQVLATQPETGETAAKTVVATIVGSGEKSLVRLTVDTDGDEGDSVDEITATDNHPFWIPEAGEWLQAIDLQPGQWLQTSAGTWVQITAVSRWTQSYQQVRNLTVGEIHTYYVVVGSTSVLVHNCGDEYDGLHRAEGESSQLEDYEPQHLRPEATAEVPLKFAVVGAVEGATDKWSASLPSKILGYLPEGNLKTGLDVAGRVAYGAYYSRRAYYENGGGYPAMHRAPERYRGRHRS</sequence>
<keyword evidence="3" id="KW-0732">Signal</keyword>
<dbReference type="InterPro" id="IPR036844">
    <property type="entry name" value="Hint_dom_sf"/>
</dbReference>